<keyword evidence="9 12" id="KW-1133">Transmembrane helix</keyword>
<dbReference type="PRINTS" id="PR00344">
    <property type="entry name" value="BCTRLSENSOR"/>
</dbReference>
<evidence type="ECO:0000256" key="8">
    <source>
        <dbReference type="ARBA" id="ARBA00022777"/>
    </source>
</evidence>
<dbReference type="SMART" id="SM00448">
    <property type="entry name" value="REC"/>
    <property type="match status" value="1"/>
</dbReference>
<dbReference type="Gene3D" id="1.10.287.130">
    <property type="match status" value="1"/>
</dbReference>
<dbReference type="PROSITE" id="PS50110">
    <property type="entry name" value="RESPONSE_REGULATORY"/>
    <property type="match status" value="1"/>
</dbReference>
<dbReference type="InterPro" id="IPR029151">
    <property type="entry name" value="Sensor-like_sf"/>
</dbReference>
<dbReference type="SUPFAM" id="SSF55874">
    <property type="entry name" value="ATPase domain of HSP90 chaperone/DNA topoisomerase II/histidine kinase"/>
    <property type="match status" value="1"/>
</dbReference>
<sequence>MKIRTQILILLFLFGFAPLTAMVMTNLPFVLDRLEFFYHKAYLQNLRADFRDLDEHLASRHEMLRLLAKLPEPGLILGQRDLEEGQEQIDHARVRYTNWINQILRDHLDIFQILFLDLDGNPRFWLELNARTQQWEPTIKKPDMPSRDFFQHNILQEYGRVAVSKISLNPNVSHLDPRRFMTLRMISPIIGPDRQERVVPLGAVVVNIDVGGMASAYRNTLWVTNDGAYLDERLKGSAEQRAFEDFSGLQAIFDKNSLALWEGGQGRQVIWVPLFSTEGSGPLWVGRPVDPSPLHKFRNVLIIRVMTIVVIALVILFIVARFIAMRAEQFGQKLRDGVGRVLREDEAVAFNWKGSQEIKQLGQQLTELAEHHSKQAGAQRQHARQLEESNRYKSQFLANVSHELRTPLNSILLLSKMLNEAPERLSAEQTRQLQVIHEAGRDLRALIDNILDLSRIEAGKASISLQQIPIKPLVSDLIEMVKPQFDAKGLQLSLEYAPSLPESILSDQDKVRQILKNFLSNALKFTHQGGAKVRVFMQPEVDLHPLCFAVEDSGVGIPTSKHELIFEAFKQADGSTSRRFGGTGLGLSISRELAQLLGGEISLESEEGSGARFTLCLPLELDHSALSSHQIELQVTEEPQLMQERIPTLAITSMTEPSKTPFADQRVLVVDGDLQSLLTLTPLLEGWGFEVTAACDGQEAIDTLKDDPDFNIVLMDIMMLEQDGYDTIRHIRNKMKLDTLKVIVLSAKNAAEDRSLCLDAGADEVLTKPVSPEKLQALISVHIETE</sequence>
<comment type="catalytic activity">
    <reaction evidence="1">
        <text>ATP + protein L-histidine = ADP + protein N-phospho-L-histidine.</text>
        <dbReference type="EC" id="2.7.13.3"/>
    </reaction>
</comment>
<dbReference type="InterPro" id="IPR005467">
    <property type="entry name" value="His_kinase_dom"/>
</dbReference>
<feature type="domain" description="Response regulatory" evidence="14">
    <location>
        <begin position="666"/>
        <end position="783"/>
    </location>
</feature>
<dbReference type="CDD" id="cd00082">
    <property type="entry name" value="HisKA"/>
    <property type="match status" value="1"/>
</dbReference>
<keyword evidence="5 11" id="KW-0597">Phosphoprotein</keyword>
<dbReference type="OrthoDB" id="7051659at2"/>
<evidence type="ECO:0000256" key="5">
    <source>
        <dbReference type="ARBA" id="ARBA00022553"/>
    </source>
</evidence>
<dbReference type="Gene3D" id="3.40.50.2300">
    <property type="match status" value="1"/>
</dbReference>
<dbReference type="InterPro" id="IPR004358">
    <property type="entry name" value="Sig_transdc_His_kin-like_C"/>
</dbReference>
<feature type="domain" description="Histidine kinase" evidence="13">
    <location>
        <begin position="399"/>
        <end position="621"/>
    </location>
</feature>
<dbReference type="InterPro" id="IPR003661">
    <property type="entry name" value="HisK_dim/P_dom"/>
</dbReference>
<dbReference type="Pfam" id="PF00072">
    <property type="entry name" value="Response_reg"/>
    <property type="match status" value="1"/>
</dbReference>
<keyword evidence="10" id="KW-0902">Two-component regulatory system</keyword>
<dbReference type="FunFam" id="3.30.565.10:FF:000010">
    <property type="entry name" value="Sensor histidine kinase RcsC"/>
    <property type="match status" value="1"/>
</dbReference>
<dbReference type="PROSITE" id="PS50109">
    <property type="entry name" value="HIS_KIN"/>
    <property type="match status" value="1"/>
</dbReference>
<comment type="caution">
    <text evidence="15">The sequence shown here is derived from an EMBL/GenBank/DDBJ whole genome shotgun (WGS) entry which is preliminary data.</text>
</comment>
<feature type="transmembrane region" description="Helical" evidence="12">
    <location>
        <begin position="301"/>
        <end position="324"/>
    </location>
</feature>
<organism evidence="15 16">
    <name type="scientific">Candidatus Thiodiazotropha endolucinida</name>
    <dbReference type="NCBI Taxonomy" id="1655433"/>
    <lineage>
        <taxon>Bacteria</taxon>
        <taxon>Pseudomonadati</taxon>
        <taxon>Pseudomonadota</taxon>
        <taxon>Gammaproteobacteria</taxon>
        <taxon>Chromatiales</taxon>
        <taxon>Sedimenticolaceae</taxon>
        <taxon>Candidatus Thiodiazotropha</taxon>
    </lineage>
</organism>
<name>A0A7Z1AGS7_9GAMM</name>
<dbReference type="InterPro" id="IPR036097">
    <property type="entry name" value="HisK_dim/P_sf"/>
</dbReference>
<dbReference type="AlphaFoldDB" id="A0A7Z1AGS7"/>
<dbReference type="Gene3D" id="3.30.450.20">
    <property type="entry name" value="PAS domain"/>
    <property type="match status" value="1"/>
</dbReference>
<evidence type="ECO:0000259" key="14">
    <source>
        <dbReference type="PROSITE" id="PS50110"/>
    </source>
</evidence>
<dbReference type="InterPro" id="IPR003594">
    <property type="entry name" value="HATPase_dom"/>
</dbReference>
<evidence type="ECO:0000256" key="3">
    <source>
        <dbReference type="ARBA" id="ARBA00012438"/>
    </source>
</evidence>
<comment type="subcellular location">
    <subcellularLocation>
        <location evidence="2">Cell membrane</location>
        <topology evidence="2">Multi-pass membrane protein</topology>
    </subcellularLocation>
</comment>
<dbReference type="EC" id="2.7.13.3" evidence="3"/>
<keyword evidence="6 15" id="KW-0808">Transferase</keyword>
<dbReference type="Proteomes" id="UP000094769">
    <property type="component" value="Unassembled WGS sequence"/>
</dbReference>
<evidence type="ECO:0000256" key="10">
    <source>
        <dbReference type="ARBA" id="ARBA00023012"/>
    </source>
</evidence>
<dbReference type="InterPro" id="IPR011006">
    <property type="entry name" value="CheY-like_superfamily"/>
</dbReference>
<evidence type="ECO:0000256" key="4">
    <source>
        <dbReference type="ARBA" id="ARBA00022475"/>
    </source>
</evidence>
<dbReference type="SUPFAM" id="SSF52172">
    <property type="entry name" value="CheY-like"/>
    <property type="match status" value="1"/>
</dbReference>
<dbReference type="GO" id="GO:0005886">
    <property type="term" value="C:plasma membrane"/>
    <property type="evidence" value="ECO:0007669"/>
    <property type="project" value="UniProtKB-SubCell"/>
</dbReference>
<reference evidence="15 16" key="1">
    <citation type="submission" date="2016-06" db="EMBL/GenBank/DDBJ databases">
        <title>Genome sequence of endosymbiont of Candidatus Endolucinida thiodiazotropha.</title>
        <authorList>
            <person name="Poehlein A."/>
            <person name="Koenig S."/>
            <person name="Heiden S.E."/>
            <person name="Thuermer A."/>
            <person name="Voget S."/>
            <person name="Daniel R."/>
            <person name="Markert S."/>
            <person name="Gros O."/>
            <person name="Schweder T."/>
        </authorList>
    </citation>
    <scope>NUCLEOTIDE SEQUENCE [LARGE SCALE GENOMIC DNA]</scope>
    <source>
        <strain evidence="15 16">COS</strain>
    </source>
</reference>
<dbReference type="SUPFAM" id="SSF103190">
    <property type="entry name" value="Sensory domain-like"/>
    <property type="match status" value="1"/>
</dbReference>
<protein>
    <recommendedName>
        <fullName evidence="3">histidine kinase</fullName>
        <ecNumber evidence="3">2.7.13.3</ecNumber>
    </recommendedName>
</protein>
<evidence type="ECO:0000256" key="7">
    <source>
        <dbReference type="ARBA" id="ARBA00022692"/>
    </source>
</evidence>
<dbReference type="CDD" id="cd17546">
    <property type="entry name" value="REC_hyHK_CKI1_RcsC-like"/>
    <property type="match status" value="1"/>
</dbReference>
<dbReference type="EMBL" id="MARB01000002">
    <property type="protein sequence ID" value="ODJ89366.1"/>
    <property type="molecule type" value="Genomic_DNA"/>
</dbReference>
<gene>
    <name evidence="15" type="primary">luxQ_2</name>
    <name evidence="15" type="ORF">CODIS_04650</name>
</gene>
<dbReference type="Pfam" id="PF00512">
    <property type="entry name" value="HisKA"/>
    <property type="match status" value="1"/>
</dbReference>
<evidence type="ECO:0000313" key="16">
    <source>
        <dbReference type="Proteomes" id="UP000094769"/>
    </source>
</evidence>
<accession>A0A7Z1AGS7</accession>
<evidence type="ECO:0000256" key="11">
    <source>
        <dbReference type="PROSITE-ProRule" id="PRU00169"/>
    </source>
</evidence>
<dbReference type="RefSeq" id="WP_069121099.1">
    <property type="nucleotide sequence ID" value="NZ_MARB01000002.1"/>
</dbReference>
<evidence type="ECO:0000259" key="13">
    <source>
        <dbReference type="PROSITE" id="PS50109"/>
    </source>
</evidence>
<dbReference type="InterPro" id="IPR001789">
    <property type="entry name" value="Sig_transdc_resp-reg_receiver"/>
</dbReference>
<keyword evidence="4" id="KW-1003">Cell membrane</keyword>
<evidence type="ECO:0000256" key="12">
    <source>
        <dbReference type="SAM" id="Phobius"/>
    </source>
</evidence>
<dbReference type="SMART" id="SM00388">
    <property type="entry name" value="HisKA"/>
    <property type="match status" value="1"/>
</dbReference>
<evidence type="ECO:0000256" key="1">
    <source>
        <dbReference type="ARBA" id="ARBA00000085"/>
    </source>
</evidence>
<dbReference type="PANTHER" id="PTHR43047">
    <property type="entry name" value="TWO-COMPONENT HISTIDINE PROTEIN KINASE"/>
    <property type="match status" value="1"/>
</dbReference>
<keyword evidence="7 12" id="KW-0812">Transmembrane</keyword>
<evidence type="ECO:0000256" key="6">
    <source>
        <dbReference type="ARBA" id="ARBA00022679"/>
    </source>
</evidence>
<evidence type="ECO:0000313" key="15">
    <source>
        <dbReference type="EMBL" id="ODJ89366.1"/>
    </source>
</evidence>
<keyword evidence="12" id="KW-0472">Membrane</keyword>
<keyword evidence="16" id="KW-1185">Reference proteome</keyword>
<dbReference type="PANTHER" id="PTHR43047:SF64">
    <property type="entry name" value="HISTIDINE KINASE CONTAINING CHEY-HOMOLOGOUS RECEIVER DOMAIN AND PAS DOMAIN-RELATED"/>
    <property type="match status" value="1"/>
</dbReference>
<dbReference type="Pfam" id="PF02518">
    <property type="entry name" value="HATPase_c"/>
    <property type="match status" value="1"/>
</dbReference>
<dbReference type="InterPro" id="IPR036890">
    <property type="entry name" value="HATPase_C_sf"/>
</dbReference>
<dbReference type="CDD" id="cd16922">
    <property type="entry name" value="HATPase_EvgS-ArcB-TorS-like"/>
    <property type="match status" value="1"/>
</dbReference>
<dbReference type="SUPFAM" id="SSF47384">
    <property type="entry name" value="Homodimeric domain of signal transducing histidine kinase"/>
    <property type="match status" value="1"/>
</dbReference>
<evidence type="ECO:0000256" key="9">
    <source>
        <dbReference type="ARBA" id="ARBA00022989"/>
    </source>
</evidence>
<proteinExistence type="predicted"/>
<dbReference type="Gene3D" id="3.30.565.10">
    <property type="entry name" value="Histidine kinase-like ATPase, C-terminal domain"/>
    <property type="match status" value="1"/>
</dbReference>
<evidence type="ECO:0000256" key="2">
    <source>
        <dbReference type="ARBA" id="ARBA00004651"/>
    </source>
</evidence>
<dbReference type="SMART" id="SM00387">
    <property type="entry name" value="HATPase_c"/>
    <property type="match status" value="1"/>
</dbReference>
<feature type="modified residue" description="4-aspartylphosphate" evidence="11">
    <location>
        <position position="716"/>
    </location>
</feature>
<keyword evidence="8 15" id="KW-0418">Kinase</keyword>
<dbReference type="GO" id="GO:0000155">
    <property type="term" value="F:phosphorelay sensor kinase activity"/>
    <property type="evidence" value="ECO:0007669"/>
    <property type="project" value="InterPro"/>
</dbReference>